<name>A0A4P9XP05_9FUNG</name>
<dbReference type="SUPFAM" id="SSF50729">
    <property type="entry name" value="PH domain-like"/>
    <property type="match status" value="1"/>
</dbReference>
<dbReference type="InterPro" id="IPR000198">
    <property type="entry name" value="RhoGAP_dom"/>
</dbReference>
<evidence type="ECO:0000313" key="5">
    <source>
        <dbReference type="EMBL" id="RKP07572.1"/>
    </source>
</evidence>
<dbReference type="GO" id="GO:0005737">
    <property type="term" value="C:cytoplasm"/>
    <property type="evidence" value="ECO:0007669"/>
    <property type="project" value="TreeGrafter"/>
</dbReference>
<feature type="non-terminal residue" evidence="5">
    <location>
        <position position="1"/>
    </location>
</feature>
<evidence type="ECO:0000259" key="3">
    <source>
        <dbReference type="PROSITE" id="PS50003"/>
    </source>
</evidence>
<dbReference type="InterPro" id="IPR001849">
    <property type="entry name" value="PH_domain"/>
</dbReference>
<dbReference type="SMART" id="SM00324">
    <property type="entry name" value="RhoGAP"/>
    <property type="match status" value="1"/>
</dbReference>
<reference evidence="6" key="1">
    <citation type="journal article" date="2018" name="Nat. Microbiol.">
        <title>Leveraging single-cell genomics to expand the fungal tree of life.</title>
        <authorList>
            <person name="Ahrendt S.R."/>
            <person name="Quandt C.A."/>
            <person name="Ciobanu D."/>
            <person name="Clum A."/>
            <person name="Salamov A."/>
            <person name="Andreopoulos B."/>
            <person name="Cheng J.F."/>
            <person name="Woyke T."/>
            <person name="Pelin A."/>
            <person name="Henrissat B."/>
            <person name="Reynolds N.K."/>
            <person name="Benny G.L."/>
            <person name="Smith M.E."/>
            <person name="James T.Y."/>
            <person name="Grigoriev I.V."/>
        </authorList>
    </citation>
    <scope>NUCLEOTIDE SEQUENCE [LARGE SCALE GENOMIC DNA]</scope>
    <source>
        <strain evidence="6">RSA 1356</strain>
    </source>
</reference>
<dbReference type="Gene3D" id="1.10.555.10">
    <property type="entry name" value="Rho GTPase activation protein"/>
    <property type="match status" value="1"/>
</dbReference>
<dbReference type="InterPro" id="IPR050729">
    <property type="entry name" value="Rho-GAP"/>
</dbReference>
<dbReference type="OrthoDB" id="79452at2759"/>
<feature type="region of interest" description="Disordered" evidence="2">
    <location>
        <begin position="338"/>
        <end position="420"/>
    </location>
</feature>
<dbReference type="GO" id="GO:0005096">
    <property type="term" value="F:GTPase activator activity"/>
    <property type="evidence" value="ECO:0007669"/>
    <property type="project" value="UniProtKB-KW"/>
</dbReference>
<evidence type="ECO:0000313" key="6">
    <source>
        <dbReference type="Proteomes" id="UP000271241"/>
    </source>
</evidence>
<dbReference type="PANTHER" id="PTHR23176:SF96">
    <property type="entry name" value="GTPASE-ACTIVATING PROTEIN BEM2_IPL2"/>
    <property type="match status" value="1"/>
</dbReference>
<dbReference type="SUPFAM" id="SSF48366">
    <property type="entry name" value="Ras GEF"/>
    <property type="match status" value="1"/>
</dbReference>
<dbReference type="InterPro" id="IPR008936">
    <property type="entry name" value="Rho_GTPase_activation_prot"/>
</dbReference>
<dbReference type="EMBL" id="KZ992701">
    <property type="protein sequence ID" value="RKP07572.1"/>
    <property type="molecule type" value="Genomic_DNA"/>
</dbReference>
<evidence type="ECO:0000256" key="2">
    <source>
        <dbReference type="SAM" id="MobiDB-lite"/>
    </source>
</evidence>
<evidence type="ECO:0000256" key="1">
    <source>
        <dbReference type="ARBA" id="ARBA00022468"/>
    </source>
</evidence>
<feature type="compositionally biased region" description="Polar residues" evidence="2">
    <location>
        <begin position="375"/>
        <end position="385"/>
    </location>
</feature>
<gene>
    <name evidence="5" type="ORF">THASP1DRAFT_9311</name>
</gene>
<protein>
    <recommendedName>
        <fullName evidence="7">Rho GTPase activation protein</fullName>
    </recommendedName>
</protein>
<accession>A0A4P9XP05</accession>
<dbReference type="InterPro" id="IPR023578">
    <property type="entry name" value="Ras_GEF_dom_sf"/>
</dbReference>
<dbReference type="Proteomes" id="UP000271241">
    <property type="component" value="Unassembled WGS sequence"/>
</dbReference>
<organism evidence="5 6">
    <name type="scientific">Thamnocephalis sphaerospora</name>
    <dbReference type="NCBI Taxonomy" id="78915"/>
    <lineage>
        <taxon>Eukaryota</taxon>
        <taxon>Fungi</taxon>
        <taxon>Fungi incertae sedis</taxon>
        <taxon>Zoopagomycota</taxon>
        <taxon>Zoopagomycotina</taxon>
        <taxon>Zoopagomycetes</taxon>
        <taxon>Zoopagales</taxon>
        <taxon>Sigmoideomycetaceae</taxon>
        <taxon>Thamnocephalis</taxon>
    </lineage>
</organism>
<keyword evidence="6" id="KW-1185">Reference proteome</keyword>
<dbReference type="SUPFAM" id="SSF48350">
    <property type="entry name" value="GTPase activation domain, GAP"/>
    <property type="match status" value="1"/>
</dbReference>
<dbReference type="InterPro" id="IPR011993">
    <property type="entry name" value="PH-like_dom_sf"/>
</dbReference>
<dbReference type="Pfam" id="PF00169">
    <property type="entry name" value="PH"/>
    <property type="match status" value="1"/>
</dbReference>
<feature type="domain" description="Rho-GAP" evidence="4">
    <location>
        <begin position="525"/>
        <end position="716"/>
    </location>
</feature>
<dbReference type="STRING" id="78915.A0A4P9XP05"/>
<dbReference type="PROSITE" id="PS50003">
    <property type="entry name" value="PH_DOMAIN"/>
    <property type="match status" value="1"/>
</dbReference>
<dbReference type="PANTHER" id="PTHR23176">
    <property type="entry name" value="RHO/RAC/CDC GTPASE-ACTIVATING PROTEIN"/>
    <property type="match status" value="1"/>
</dbReference>
<evidence type="ECO:0000259" key="4">
    <source>
        <dbReference type="PROSITE" id="PS50238"/>
    </source>
</evidence>
<dbReference type="GO" id="GO:0007165">
    <property type="term" value="P:signal transduction"/>
    <property type="evidence" value="ECO:0007669"/>
    <property type="project" value="InterPro"/>
</dbReference>
<keyword evidence="1" id="KW-0343">GTPase activation</keyword>
<proteinExistence type="predicted"/>
<evidence type="ECO:0008006" key="7">
    <source>
        <dbReference type="Google" id="ProtNLM"/>
    </source>
</evidence>
<feature type="domain" description="PH" evidence="3">
    <location>
        <begin position="445"/>
        <end position="479"/>
    </location>
</feature>
<dbReference type="Gene3D" id="2.30.29.30">
    <property type="entry name" value="Pleckstrin-homology domain (PH domain)/Phosphotyrosine-binding domain (PTB)"/>
    <property type="match status" value="1"/>
</dbReference>
<feature type="compositionally biased region" description="Basic and acidic residues" evidence="2">
    <location>
        <begin position="341"/>
        <end position="374"/>
    </location>
</feature>
<feature type="compositionally biased region" description="Polar residues" evidence="2">
    <location>
        <begin position="393"/>
        <end position="410"/>
    </location>
</feature>
<dbReference type="PROSITE" id="PS50238">
    <property type="entry name" value="RHOGAP"/>
    <property type="match status" value="1"/>
</dbReference>
<feature type="non-terminal residue" evidence="5">
    <location>
        <position position="722"/>
    </location>
</feature>
<sequence length="722" mass="81466">LDTDSPRSTLTSLNTAAAVIFRQISLSDWVQAASVLETQTLDPLAWYPNQRRAQPVDDELMLPDIFTTLDRSLCAGSTSRVLTALPWSIQRCCQFRERIRTWVISQLVSAKITLSQRVERINRLLEIITLCSEQTASLIIAPDAAVIDTQGGQHRVPSLVERAIASALISPESRLFSRAWVEVALRRGVGVEYLWSLFTNELPMQPSAPRSSGSKNASRSRAIQLVPCIGWALESMLQIYYSLPDTLLEDANTFSLERGNHIHRMVDLLRQYQAQSESATSNPSTACAFLLTPDALTQQTNWRTLQELTQKEVMHAPKLNLAGNTRLQKTTRVFQRLISEQQEKARRDSKERERLERDLRERDVTVHRRQESDSKSVQGGISMSHTMDEPDTSHAQNAPPVSQRGSSLNANAGRPLRKASTRPSAVINLVNAQAHIEHGYTKRPYVFRVVTEEGGQHLLQAADHQVMEQWIESIETVSRDTAIKRLSTLPANAEGAMYMRKRCGNASVSTMLIRSSCFAALAFGVDLELLMPGDQLPIAVEKCIVEIELRGIEEVGIYRVPGMQSAIDRLRNEFNRDAHAVDLSSEEWGDINAVAGVLKQFFRELPEPLLTNQLYGEFISAIQMEEYNDRMFALKDLLAMLPRRNYITFRRLIEHLERVTDFEEVNHMYATNLAIVFGPSLIRAPAGPGSMGANINNLGYHQNIIKNYILQYHWFFDLDSQE</sequence>
<dbReference type="Pfam" id="PF00620">
    <property type="entry name" value="RhoGAP"/>
    <property type="match status" value="1"/>
</dbReference>
<dbReference type="AlphaFoldDB" id="A0A4P9XP05"/>